<proteinExistence type="predicted"/>
<reference evidence="1 2" key="1">
    <citation type="journal article" date="2011" name="J. Bacteriol.">
        <title>Complete genome sequence of Acidaminococcus intestini RYC-MR95, a Gram-negative bacterium from the phylum Firmicutes.</title>
        <authorList>
            <person name="D'Auria G."/>
            <person name="Galan J.C."/>
            <person name="Rodriguez-Alcayna M."/>
            <person name="Moya A."/>
            <person name="Baquero F."/>
            <person name="Latorre A."/>
        </authorList>
    </citation>
    <scope>NUCLEOTIDE SEQUENCE [LARGE SCALE GENOMIC DNA]</scope>
    <source>
        <strain evidence="1 2">RyC-MR95</strain>
    </source>
</reference>
<evidence type="ECO:0000313" key="1">
    <source>
        <dbReference type="EMBL" id="AEQ21271.1"/>
    </source>
</evidence>
<name>G4Q5X0_ACIIR</name>
<dbReference type="HOGENOM" id="CLU_2784455_0_0_9"/>
<keyword evidence="2" id="KW-1185">Reference proteome</keyword>
<protein>
    <submittedName>
        <fullName evidence="1">Uncharacterized protein</fullName>
    </submittedName>
</protein>
<dbReference type="InParanoid" id="G4Q5X0"/>
<accession>G4Q5X0</accession>
<evidence type="ECO:0000313" key="2">
    <source>
        <dbReference type="Proteomes" id="UP000007093"/>
    </source>
</evidence>
<dbReference type="STRING" id="568816.Acin_0017"/>
<organism evidence="1 2">
    <name type="scientific">Acidaminococcus intestini (strain RyC-MR95)</name>
    <dbReference type="NCBI Taxonomy" id="568816"/>
    <lineage>
        <taxon>Bacteria</taxon>
        <taxon>Bacillati</taxon>
        <taxon>Bacillota</taxon>
        <taxon>Negativicutes</taxon>
        <taxon>Acidaminococcales</taxon>
        <taxon>Acidaminococcaceae</taxon>
        <taxon>Acidaminococcus</taxon>
    </lineage>
</organism>
<dbReference type="Proteomes" id="UP000007093">
    <property type="component" value="Chromosome"/>
</dbReference>
<gene>
    <name evidence="1" type="ordered locus">Acin_0017</name>
</gene>
<dbReference type="EMBL" id="CP003058">
    <property type="protein sequence ID" value="AEQ21271.1"/>
    <property type="molecule type" value="Genomic_DNA"/>
</dbReference>
<dbReference type="AlphaFoldDB" id="G4Q5X0"/>
<sequence>MEKKERRKSIYSTCKENYKKRKKVFAIYGKILYSIYLSAVRQTPHDDAGHRKASQCFMDFKKEIQKSY</sequence>
<dbReference type="KEGG" id="ain:Acin_0017"/>